<dbReference type="EMBL" id="JAENIO010000010">
    <property type="protein sequence ID" value="MBK1833597.1"/>
    <property type="molecule type" value="Genomic_DNA"/>
</dbReference>
<dbReference type="PANTHER" id="PTHR10963:SF55">
    <property type="entry name" value="GLYCOSIDE HYDROLASE FAMILY 16 PROTEIN"/>
    <property type="match status" value="1"/>
</dbReference>
<evidence type="ECO:0000313" key="3">
    <source>
        <dbReference type="EMBL" id="MBK1833597.1"/>
    </source>
</evidence>
<keyword evidence="4" id="KW-1185">Reference proteome</keyword>
<dbReference type="PROSITE" id="PS51762">
    <property type="entry name" value="GH16_2"/>
    <property type="match status" value="1"/>
</dbReference>
<dbReference type="AlphaFoldDB" id="A0A934VLU2"/>
<name>A0A934VLU2_9BACT</name>
<dbReference type="InterPro" id="IPR000757">
    <property type="entry name" value="Beta-glucanase-like"/>
</dbReference>
<dbReference type="CDD" id="cd08023">
    <property type="entry name" value="GH16_laminarinase_like"/>
    <property type="match status" value="1"/>
</dbReference>
<dbReference type="Gene3D" id="2.60.120.200">
    <property type="match status" value="1"/>
</dbReference>
<evidence type="ECO:0000313" key="4">
    <source>
        <dbReference type="Proteomes" id="UP000604083"/>
    </source>
</evidence>
<comment type="caution">
    <text evidence="3">The sequence shown here is derived from an EMBL/GenBank/DDBJ whole genome shotgun (WGS) entry which is preliminary data.</text>
</comment>
<evidence type="ECO:0000256" key="1">
    <source>
        <dbReference type="ARBA" id="ARBA00006865"/>
    </source>
</evidence>
<reference evidence="3" key="1">
    <citation type="submission" date="2021-01" db="EMBL/GenBank/DDBJ databases">
        <title>Modified the classification status of verrucomicrobia.</title>
        <authorList>
            <person name="Feng X."/>
        </authorList>
    </citation>
    <scope>NUCLEOTIDE SEQUENCE</scope>
    <source>
        <strain evidence="3">KCTC 12986</strain>
    </source>
</reference>
<comment type="similarity">
    <text evidence="1">Belongs to the glycosyl hydrolase 16 family.</text>
</comment>
<dbReference type="Pfam" id="PF00722">
    <property type="entry name" value="Glyco_hydro_16"/>
    <property type="match status" value="1"/>
</dbReference>
<sequence length="280" mass="32192">MKFVPGISMALALCVAAEEETTAGDAPAGYQLVFSQEFSEDGPPDEEVWHFEEGFTRNEEDQWYQKENAFCEGGHLVIEARREKVVNPHYREDSRSWRRSRPFAEYTSASLHSKPEYAWTYGWFEIRAKIVTEEGLWPAIWTTGHGRWPHAGEIDLMEYYNHGLLANVAWAGPGGRAKWDTGYLPMAEIGGEDWDQEFHTWVMEWTPEKIVLSVDGRVLNTTLLKDTVNEVGERKSPFHEPQRLRLNLALGGDRGGDPDKASYPSRYLIDYVRVYQKKDD</sequence>
<dbReference type="PANTHER" id="PTHR10963">
    <property type="entry name" value="GLYCOSYL HYDROLASE-RELATED"/>
    <property type="match status" value="1"/>
</dbReference>
<dbReference type="GO" id="GO:0004553">
    <property type="term" value="F:hydrolase activity, hydrolyzing O-glycosyl compounds"/>
    <property type="evidence" value="ECO:0007669"/>
    <property type="project" value="InterPro"/>
</dbReference>
<organism evidence="3 4">
    <name type="scientific">Roseibacillus ishigakijimensis</name>
    <dbReference type="NCBI Taxonomy" id="454146"/>
    <lineage>
        <taxon>Bacteria</taxon>
        <taxon>Pseudomonadati</taxon>
        <taxon>Verrucomicrobiota</taxon>
        <taxon>Verrucomicrobiia</taxon>
        <taxon>Verrucomicrobiales</taxon>
        <taxon>Verrucomicrobiaceae</taxon>
        <taxon>Roseibacillus</taxon>
    </lineage>
</organism>
<dbReference type="Proteomes" id="UP000604083">
    <property type="component" value="Unassembled WGS sequence"/>
</dbReference>
<feature type="domain" description="GH16" evidence="2">
    <location>
        <begin position="19"/>
        <end position="280"/>
    </location>
</feature>
<keyword evidence="3" id="KW-0378">Hydrolase</keyword>
<protein>
    <submittedName>
        <fullName evidence="3">Glycoside hydrolase family 16 protein</fullName>
    </submittedName>
</protein>
<dbReference type="InterPro" id="IPR050546">
    <property type="entry name" value="Glycosyl_Hydrlase_16"/>
</dbReference>
<dbReference type="GO" id="GO:0005975">
    <property type="term" value="P:carbohydrate metabolic process"/>
    <property type="evidence" value="ECO:0007669"/>
    <property type="project" value="InterPro"/>
</dbReference>
<accession>A0A934VLU2</accession>
<dbReference type="InterPro" id="IPR013320">
    <property type="entry name" value="ConA-like_dom_sf"/>
</dbReference>
<dbReference type="RefSeq" id="WP_377174081.1">
    <property type="nucleotide sequence ID" value="NZ_JBHUJA010000016.1"/>
</dbReference>
<dbReference type="SUPFAM" id="SSF49899">
    <property type="entry name" value="Concanavalin A-like lectins/glucanases"/>
    <property type="match status" value="1"/>
</dbReference>
<proteinExistence type="inferred from homology"/>
<evidence type="ECO:0000259" key="2">
    <source>
        <dbReference type="PROSITE" id="PS51762"/>
    </source>
</evidence>
<gene>
    <name evidence="3" type="ORF">JIN78_05940</name>
</gene>